<proteinExistence type="predicted"/>
<evidence type="ECO:0000256" key="1">
    <source>
        <dbReference type="SAM" id="SignalP"/>
    </source>
</evidence>
<keyword evidence="1" id="KW-0732">Signal</keyword>
<comment type="caution">
    <text evidence="2">The sequence shown here is derived from an EMBL/GenBank/DDBJ whole genome shotgun (WGS) entry which is preliminary data.</text>
</comment>
<feature type="chain" id="PRO_5013621014" description="Carbohydrate-binding module family 19 domain-containing protein" evidence="1">
    <location>
        <begin position="19"/>
        <end position="113"/>
    </location>
</feature>
<dbReference type="EMBL" id="AYKW01000005">
    <property type="protein sequence ID" value="PIL34560.1"/>
    <property type="molecule type" value="Genomic_DNA"/>
</dbReference>
<dbReference type="OrthoDB" id="2362516at2759"/>
<evidence type="ECO:0008006" key="4">
    <source>
        <dbReference type="Google" id="ProtNLM"/>
    </source>
</evidence>
<dbReference type="Proteomes" id="UP000230002">
    <property type="component" value="Unassembled WGS sequence"/>
</dbReference>
<dbReference type="AlphaFoldDB" id="A0A2G8SLE0"/>
<accession>A0A2G8SLE0</accession>
<keyword evidence="3" id="KW-1185">Reference proteome</keyword>
<reference evidence="2 3" key="1">
    <citation type="journal article" date="2015" name="Sci. Rep.">
        <title>Chromosome-level genome map provides insights into diverse defense mechanisms in the medicinal fungus Ganoderma sinense.</title>
        <authorList>
            <person name="Zhu Y."/>
            <person name="Xu J."/>
            <person name="Sun C."/>
            <person name="Zhou S."/>
            <person name="Xu H."/>
            <person name="Nelson D.R."/>
            <person name="Qian J."/>
            <person name="Song J."/>
            <person name="Luo H."/>
            <person name="Xiang L."/>
            <person name="Li Y."/>
            <person name="Xu Z."/>
            <person name="Ji A."/>
            <person name="Wang L."/>
            <person name="Lu S."/>
            <person name="Hayward A."/>
            <person name="Sun W."/>
            <person name="Li X."/>
            <person name="Schwartz D.C."/>
            <person name="Wang Y."/>
            <person name="Chen S."/>
        </authorList>
    </citation>
    <scope>NUCLEOTIDE SEQUENCE [LARGE SCALE GENOMIC DNA]</scope>
    <source>
        <strain evidence="2 3">ZZ0214-1</strain>
    </source>
</reference>
<evidence type="ECO:0000313" key="3">
    <source>
        <dbReference type="Proteomes" id="UP000230002"/>
    </source>
</evidence>
<organism evidence="2 3">
    <name type="scientific">Ganoderma sinense ZZ0214-1</name>
    <dbReference type="NCBI Taxonomy" id="1077348"/>
    <lineage>
        <taxon>Eukaryota</taxon>
        <taxon>Fungi</taxon>
        <taxon>Dikarya</taxon>
        <taxon>Basidiomycota</taxon>
        <taxon>Agaricomycotina</taxon>
        <taxon>Agaricomycetes</taxon>
        <taxon>Polyporales</taxon>
        <taxon>Polyporaceae</taxon>
        <taxon>Ganoderma</taxon>
    </lineage>
</organism>
<protein>
    <recommendedName>
        <fullName evidence="4">Carbohydrate-binding module family 19 domain-containing protein</fullName>
    </recommendedName>
</protein>
<evidence type="ECO:0000313" key="2">
    <source>
        <dbReference type="EMBL" id="PIL34560.1"/>
    </source>
</evidence>
<dbReference type="STRING" id="1077348.A0A2G8SLE0"/>
<gene>
    <name evidence="2" type="ORF">GSI_03338</name>
</gene>
<name>A0A2G8SLE0_9APHY</name>
<feature type="signal peptide" evidence="1">
    <location>
        <begin position="1"/>
        <end position="18"/>
    </location>
</feature>
<sequence>MKFAAVVAMIASAAVVSATPVNVPRAGFTLQNGIDAKNLNQKFASLNANSPCTSGENACVGTDFAQCANGRFVTFPCNTGLICAALPLVLSPGTSIACTTAADRDARIARTGA</sequence>